<dbReference type="Proteomes" id="UP000052991">
    <property type="component" value="Unassembled WGS sequence"/>
</dbReference>
<evidence type="ECO:0000313" key="1">
    <source>
        <dbReference type="EMBL" id="KSU26580.1"/>
    </source>
</evidence>
<dbReference type="EMBL" id="LKLW01000090">
    <property type="protein sequence ID" value="KSU26580.1"/>
    <property type="molecule type" value="Genomic_DNA"/>
</dbReference>
<evidence type="ECO:0000313" key="2">
    <source>
        <dbReference type="Proteomes" id="UP000052991"/>
    </source>
</evidence>
<name>A0A0V8BK63_LACLL</name>
<dbReference type="PATRIC" id="fig|1360.116.peg.1308"/>
<accession>A0A0V8BK63</accession>
<comment type="caution">
    <text evidence="1">The sequence shown here is derived from an EMBL/GenBank/DDBJ whole genome shotgun (WGS) entry which is preliminary data.</text>
</comment>
<proteinExistence type="predicted"/>
<gene>
    <name evidence="1" type="ORF">N42_1518</name>
</gene>
<reference evidence="2" key="1">
    <citation type="submission" date="2015-10" db="EMBL/GenBank/DDBJ databases">
        <title>Draft Genome Sequences of 11 Lactococcus lactis subspecies cremoris strains.</title>
        <authorList>
            <person name="Wels M."/>
            <person name="Backus L."/>
            <person name="Boekhorst J."/>
            <person name="Dijkstra A."/>
            <person name="Beerthuizen M."/>
            <person name="Kelly W."/>
            <person name="Siezen R."/>
            <person name="Bachmann H."/>
            <person name="Van Hijum S."/>
        </authorList>
    </citation>
    <scope>NUCLEOTIDE SEQUENCE [LARGE SCALE GENOMIC DNA]</scope>
    <source>
        <strain evidence="2">N42</strain>
    </source>
</reference>
<sequence length="124" mass="14717">MARPNQYHTVVEPKLEDIRALRKQGQSLEKIAQKLDLKLGHLTYYRKSYPDLDEALNTPSEKPPKHSAEFNRLKNYNSLRSFIRTQSTPEERQEYFRLILEKADHAEVKRYQAMISNFNKQHNS</sequence>
<dbReference type="AlphaFoldDB" id="A0A0V8BK63"/>
<organism evidence="1 2">
    <name type="scientific">Lactococcus lactis subsp. lactis</name>
    <name type="common">Streptococcus lactis</name>
    <dbReference type="NCBI Taxonomy" id="1360"/>
    <lineage>
        <taxon>Bacteria</taxon>
        <taxon>Bacillati</taxon>
        <taxon>Bacillota</taxon>
        <taxon>Bacilli</taxon>
        <taxon>Lactobacillales</taxon>
        <taxon>Streptococcaceae</taxon>
        <taxon>Lactococcus</taxon>
    </lineage>
</organism>
<dbReference type="RefSeq" id="WP_025016804.1">
    <property type="nucleotide sequence ID" value="NZ_BAABQR010000002.1"/>
</dbReference>
<protein>
    <submittedName>
        <fullName evidence="1">Uncharacterized protein</fullName>
    </submittedName>
</protein>